<dbReference type="EMBL" id="LBXD01000008">
    <property type="protein sequence ID" value="KKR23749.1"/>
    <property type="molecule type" value="Genomic_DNA"/>
</dbReference>
<evidence type="ECO:0000256" key="1">
    <source>
        <dbReference type="SAM" id="Phobius"/>
    </source>
</evidence>
<feature type="domain" description="AAA+ ATPase" evidence="2">
    <location>
        <begin position="469"/>
        <end position="699"/>
    </location>
</feature>
<evidence type="ECO:0000313" key="3">
    <source>
        <dbReference type="EMBL" id="KKR23749.1"/>
    </source>
</evidence>
<gene>
    <name evidence="3" type="ORF">UT53_C0008G0004</name>
</gene>
<dbReference type="Pfam" id="PF01935">
    <property type="entry name" value="DUF87"/>
    <property type="match status" value="1"/>
</dbReference>
<dbReference type="Proteomes" id="UP000034764">
    <property type="component" value="Unassembled WGS sequence"/>
</dbReference>
<dbReference type="InterPro" id="IPR003593">
    <property type="entry name" value="AAA+_ATPase"/>
</dbReference>
<feature type="transmembrane region" description="Helical" evidence="1">
    <location>
        <begin position="92"/>
        <end position="113"/>
    </location>
</feature>
<dbReference type="PANTHER" id="PTHR42957:SF1">
    <property type="entry name" value="HELICASE MJ1565-RELATED"/>
    <property type="match status" value="1"/>
</dbReference>
<proteinExistence type="predicted"/>
<dbReference type="InterPro" id="IPR002789">
    <property type="entry name" value="HerA_central"/>
</dbReference>
<keyword evidence="1" id="KW-0472">Membrane</keyword>
<dbReference type="AlphaFoldDB" id="A0A0G0P678"/>
<dbReference type="PANTHER" id="PTHR42957">
    <property type="entry name" value="HELICASE MJ1565-RELATED"/>
    <property type="match status" value="1"/>
</dbReference>
<keyword evidence="1" id="KW-1133">Transmembrane helix</keyword>
<protein>
    <recommendedName>
        <fullName evidence="2">AAA+ ATPase domain-containing protein</fullName>
    </recommendedName>
</protein>
<reference evidence="3 4" key="1">
    <citation type="journal article" date="2015" name="Nature">
        <title>rRNA introns, odd ribosomes, and small enigmatic genomes across a large radiation of phyla.</title>
        <authorList>
            <person name="Brown C.T."/>
            <person name="Hug L.A."/>
            <person name="Thomas B.C."/>
            <person name="Sharon I."/>
            <person name="Castelle C.J."/>
            <person name="Singh A."/>
            <person name="Wilkins M.J."/>
            <person name="Williams K.H."/>
            <person name="Banfield J.F."/>
        </authorList>
    </citation>
    <scope>NUCLEOTIDE SEQUENCE [LARGE SCALE GENOMIC DNA]</scope>
</reference>
<accession>A0A0G0P678</accession>
<dbReference type="InterPro" id="IPR027417">
    <property type="entry name" value="P-loop_NTPase"/>
</dbReference>
<evidence type="ECO:0000259" key="2">
    <source>
        <dbReference type="SMART" id="SM00382"/>
    </source>
</evidence>
<dbReference type="Gene3D" id="3.40.50.300">
    <property type="entry name" value="P-loop containing nucleotide triphosphate hydrolases"/>
    <property type="match status" value="2"/>
</dbReference>
<keyword evidence="1" id="KW-0812">Transmembrane</keyword>
<comment type="caution">
    <text evidence="3">The sequence shown here is derived from an EMBL/GenBank/DDBJ whole genome shotgun (WGS) entry which is preliminary data.</text>
</comment>
<dbReference type="SMART" id="SM00382">
    <property type="entry name" value="AAA"/>
    <property type="match status" value="1"/>
</dbReference>
<name>A0A0G0P678_9BACT</name>
<dbReference type="SUPFAM" id="SSF52540">
    <property type="entry name" value="P-loop containing nucleoside triphosphate hydrolases"/>
    <property type="match status" value="1"/>
</dbReference>
<feature type="transmembrane region" description="Helical" evidence="1">
    <location>
        <begin position="70"/>
        <end position="86"/>
    </location>
</feature>
<organism evidence="3 4">
    <name type="scientific">Candidatus Yanofskybacteria bacterium GW2011_GWD2_39_48</name>
    <dbReference type="NCBI Taxonomy" id="1619031"/>
    <lineage>
        <taxon>Bacteria</taxon>
        <taxon>Candidatus Yanofskyibacteriota</taxon>
    </lineage>
</organism>
<evidence type="ECO:0000313" key="4">
    <source>
        <dbReference type="Proteomes" id="UP000034764"/>
    </source>
</evidence>
<dbReference type="InterPro" id="IPR008571">
    <property type="entry name" value="HerA-like"/>
</dbReference>
<feature type="transmembrane region" description="Helical" evidence="1">
    <location>
        <begin position="134"/>
        <end position="150"/>
    </location>
</feature>
<sequence length="758" mass="86722">MKDLVTNFRKIYRPVILPIGLLVAIFYLLILPIENGDVIEFILQPWGLAMVLMIISVIYIENIFTTPKDALVNSLNTLIISIVFWETSNINFWIASVFSASILVSGIVFLIIYDKHRKINLLSKFASYFGKAKILFPIIAVLSFVEFVSIDEFITVNVNSGILYLLLFYLLFLLLTNHDIIDKIKDFPLKFLNILQSEDVGVVKGNLTPNIILVEFNSRSGVKINDLIVVGNHDVNSQDFEVTHEIEERIGLIIDFIGAESERNTYTARVYMLNEPQQNLRANKSGLIKLNQECKKIINPDAFVEKVDSEKIKHSWNRREDIVAFTTSFSNINVLKGEIVRQQQLENAQLVSCVNKDVSEPIRYQIIDAETRKETQEDKNDFGYTQFMAYQLGEWRKPKNDQNVAIANAFQRFFEFQWVPSVNSLIFRWNDSIDSVGADDSSIDKSGYYLLGTIPKTNLPIYLDIRDLVSHHTAILGVTGTGKTTMVHKLIKQIKENDIFTVCLDITGEYRDKISDFQDFFDKDTNDKWVVEVDKIIDARKRTQYGFNDPKKLTKEDAEKIEDDSIKEINKIIKQRIGTLRANKKVVILEIPEISNTYFSLDFTQYVIQAILQYAKEIYVDNLSKKDEDKDNFQCCLVLEEAHTLVPENLGVGGDFGASKAVIDKISQIALQGRKYRVGFVLVSQRTATVKKTVLNQCNTMIAFRAYDETSFTFLSNYFGDEYVREIIHLKNDGDSRYVIVSGKAVVADRPIIVEVKK</sequence>
<feature type="transmembrane region" description="Helical" evidence="1">
    <location>
        <begin position="162"/>
        <end position="181"/>
    </location>
</feature>
<feature type="transmembrane region" description="Helical" evidence="1">
    <location>
        <begin position="12"/>
        <end position="30"/>
    </location>
</feature>
<feature type="transmembrane region" description="Helical" evidence="1">
    <location>
        <begin position="42"/>
        <end position="63"/>
    </location>
</feature>